<name>A0ABX0G5S1_9RHOB</name>
<dbReference type="RefSeq" id="WP_166402493.1">
    <property type="nucleotide sequence ID" value="NZ_JAANHS010000004.1"/>
</dbReference>
<dbReference type="Proteomes" id="UP001515660">
    <property type="component" value="Unassembled WGS sequence"/>
</dbReference>
<reference evidence="1 2" key="1">
    <citation type="journal article" date="2022" name="Microorganisms">
        <title>Genome Sequence and Characterization of a Xanthorhodopsin-Containing, Aerobic Anoxygenic Phototrophic Rhodobacter Species, Isolated from Mesophilic Conditions at Yellowstone National Park.</title>
        <authorList>
            <person name="Kyndt J.A."/>
            <person name="Robertson S."/>
            <person name="Shoffstall I.B."/>
            <person name="Ramaley R.F."/>
            <person name="Meyer T.E."/>
        </authorList>
    </citation>
    <scope>NUCLEOTIDE SEQUENCE [LARGE SCALE GENOMIC DNA]</scope>
    <source>
        <strain evidence="1 2">M37P</strain>
    </source>
</reference>
<evidence type="ECO:0000313" key="1">
    <source>
        <dbReference type="EMBL" id="NHB76446.1"/>
    </source>
</evidence>
<dbReference type="EMBL" id="JAANHS010000004">
    <property type="protein sequence ID" value="NHB76446.1"/>
    <property type="molecule type" value="Genomic_DNA"/>
</dbReference>
<proteinExistence type="predicted"/>
<evidence type="ECO:0000313" key="2">
    <source>
        <dbReference type="Proteomes" id="UP001515660"/>
    </source>
</evidence>
<organism evidence="1 2">
    <name type="scientific">Rhodobacter calidifons</name>
    <dbReference type="NCBI Taxonomy" id="2715277"/>
    <lineage>
        <taxon>Bacteria</taxon>
        <taxon>Pseudomonadati</taxon>
        <taxon>Pseudomonadota</taxon>
        <taxon>Alphaproteobacteria</taxon>
        <taxon>Rhodobacterales</taxon>
        <taxon>Rhodobacter group</taxon>
        <taxon>Rhodobacter</taxon>
    </lineage>
</organism>
<protein>
    <submittedName>
        <fullName evidence="1">Uncharacterized protein</fullName>
    </submittedName>
</protein>
<comment type="caution">
    <text evidence="1">The sequence shown here is derived from an EMBL/GenBank/DDBJ whole genome shotgun (WGS) entry which is preliminary data.</text>
</comment>
<keyword evidence="2" id="KW-1185">Reference proteome</keyword>
<gene>
    <name evidence="1" type="ORF">G8O29_06785</name>
</gene>
<sequence length="89" mass="9466">MRDESACPFTIDGGRQVLGAAKGLPADAFPVQTARTFPARIVTSDRFRDRAEAHPEVKEPGFLIRGGMRDGRVRLTGLETGKAAGVGAL</sequence>
<accession>A0ABX0G5S1</accession>